<dbReference type="Proteomes" id="UP000789396">
    <property type="component" value="Unassembled WGS sequence"/>
</dbReference>
<evidence type="ECO:0000313" key="3">
    <source>
        <dbReference type="Proteomes" id="UP000789396"/>
    </source>
</evidence>
<dbReference type="Pfam" id="PF01926">
    <property type="entry name" value="MMR_HSR1"/>
    <property type="match status" value="1"/>
</dbReference>
<dbReference type="OrthoDB" id="2386367at2759"/>
<evidence type="ECO:0000259" key="1">
    <source>
        <dbReference type="Pfam" id="PF01926"/>
    </source>
</evidence>
<organism evidence="2 3">
    <name type="scientific">Racocetra fulgida</name>
    <dbReference type="NCBI Taxonomy" id="60492"/>
    <lineage>
        <taxon>Eukaryota</taxon>
        <taxon>Fungi</taxon>
        <taxon>Fungi incertae sedis</taxon>
        <taxon>Mucoromycota</taxon>
        <taxon>Glomeromycotina</taxon>
        <taxon>Glomeromycetes</taxon>
        <taxon>Diversisporales</taxon>
        <taxon>Gigasporaceae</taxon>
        <taxon>Racocetra</taxon>
    </lineage>
</organism>
<dbReference type="InterPro" id="IPR006073">
    <property type="entry name" value="GTP-bd"/>
</dbReference>
<gene>
    <name evidence="2" type="ORF">RFULGI_LOCUS5088</name>
</gene>
<dbReference type="InterPro" id="IPR027417">
    <property type="entry name" value="P-loop_NTPase"/>
</dbReference>
<keyword evidence="3" id="KW-1185">Reference proteome</keyword>
<dbReference type="EMBL" id="CAJVPZ010005490">
    <property type="protein sequence ID" value="CAG8561693.1"/>
    <property type="molecule type" value="Genomic_DNA"/>
</dbReference>
<evidence type="ECO:0000313" key="2">
    <source>
        <dbReference type="EMBL" id="CAG8561693.1"/>
    </source>
</evidence>
<dbReference type="AlphaFoldDB" id="A0A9N9BB42"/>
<dbReference type="GO" id="GO:0005525">
    <property type="term" value="F:GTP binding"/>
    <property type="evidence" value="ECO:0007669"/>
    <property type="project" value="InterPro"/>
</dbReference>
<dbReference type="SUPFAM" id="SSF52540">
    <property type="entry name" value="P-loop containing nucleoside triphosphate hydrolases"/>
    <property type="match status" value="2"/>
</dbReference>
<accession>A0A9N9BB42</accession>
<dbReference type="PANTHER" id="PTHR32046:SF12">
    <property type="entry name" value="AIG1-TYPE G DOMAIN-CONTAINING PROTEIN"/>
    <property type="match status" value="1"/>
</dbReference>
<feature type="domain" description="G" evidence="1">
    <location>
        <begin position="8"/>
        <end position="37"/>
    </location>
</feature>
<dbReference type="InterPro" id="IPR025662">
    <property type="entry name" value="Sigma_54_int_dom_ATP-bd_1"/>
</dbReference>
<proteinExistence type="predicted"/>
<protein>
    <submittedName>
        <fullName evidence="2">1382_t:CDS:1</fullName>
    </submittedName>
</protein>
<name>A0A9N9BB42_9GLOM</name>
<dbReference type="Gene3D" id="3.40.50.300">
    <property type="entry name" value="P-loop containing nucleotide triphosphate hydrolases"/>
    <property type="match status" value="1"/>
</dbReference>
<reference evidence="2" key="1">
    <citation type="submission" date="2021-06" db="EMBL/GenBank/DDBJ databases">
        <authorList>
            <person name="Kallberg Y."/>
            <person name="Tangrot J."/>
            <person name="Rosling A."/>
        </authorList>
    </citation>
    <scope>NUCLEOTIDE SEQUENCE</scope>
    <source>
        <strain evidence="2">IN212</strain>
    </source>
</reference>
<dbReference type="PROSITE" id="PS00675">
    <property type="entry name" value="SIGMA54_INTERACT_1"/>
    <property type="match status" value="1"/>
</dbReference>
<comment type="caution">
    <text evidence="2">The sequence shown here is derived from an EMBL/GenBank/DDBJ whole genome shotgun (WGS) entry which is preliminary data.</text>
</comment>
<dbReference type="PANTHER" id="PTHR32046">
    <property type="entry name" value="G DOMAIN-CONTAINING PROTEIN"/>
    <property type="match status" value="1"/>
</dbReference>
<sequence length="341" mass="39675">MKTIPFFKVLLVGETGVGKSTLINVLTNYFRNGSPDNIKIAIKSKYFQITEEDLEHPSSEFNVNDQTSSQTSECFSYDFKHPIRPEYKYRFIDSPVFVVNGRQARCSEVIKNTINGFNNYLPRSLLENNLLLIITQTKKFGAIFDLDFFKKEVAIPKWRSDSQSKLEVEHSWEVSQKTIFDFLTAIEKSEFKSTKDFQKIAELQKDLIAQIRKAIGEISKINSAIFHLLNAKYEFEKNENILEKVIKEVKEKFDKHFNKSIDLKAEEKMKWSDLEILEKGIESCYNCIQQDIESLKIISKFNFDKSLQSAFDKLKITAENVSDENIRINQLKKISEIEELI</sequence>